<gene>
    <name evidence="1" type="ORF">DesU5LDRAFT_3298</name>
</gene>
<dbReference type="EMBL" id="JH600068">
    <property type="protein sequence ID" value="EIG54931.1"/>
    <property type="molecule type" value="Genomic_DNA"/>
</dbReference>
<proteinExistence type="predicted"/>
<sequence length="192" mass="21400">MIQEVDIRPVTLQPWELSIVRAMAATWDFPGRSNIRGREDRAGMLSTDSMIGMLGQYAGTKFLFGAAALDKFLISRWHANRHKLQSDGGTDLDAGNVDFKTSLRRDSGKALLSYNLAVRPRELHEQTVYVLALVDTLTDDRATVHLIGWASAEMLPTSPTTDGPLAGAHVLPARELHPLPPFRWRYFERCAA</sequence>
<dbReference type="OrthoDB" id="9821458at2"/>
<protein>
    <submittedName>
        <fullName evidence="1">Uncharacterized protein</fullName>
    </submittedName>
</protein>
<evidence type="ECO:0000313" key="1">
    <source>
        <dbReference type="EMBL" id="EIG54931.1"/>
    </source>
</evidence>
<organism evidence="1">
    <name type="scientific">Desulfovibrio sp. U5L</name>
    <dbReference type="NCBI Taxonomy" id="596152"/>
    <lineage>
        <taxon>Bacteria</taxon>
        <taxon>Pseudomonadati</taxon>
        <taxon>Thermodesulfobacteriota</taxon>
        <taxon>Desulfovibrionia</taxon>
        <taxon>Desulfovibrionales</taxon>
        <taxon>Desulfovibrionaceae</taxon>
        <taxon>Desulfovibrio</taxon>
    </lineage>
</organism>
<accession>I2Q575</accession>
<dbReference type="HOGENOM" id="CLU_1413165_0_0_7"/>
<dbReference type="STRING" id="596152.DesU5LDRAFT_3298"/>
<dbReference type="AlphaFoldDB" id="I2Q575"/>
<reference evidence="1" key="1">
    <citation type="submission" date="2011-11" db="EMBL/GenBank/DDBJ databases">
        <title>Improved High-Quality Draft sequence of Desulfovibrio sp. U5L.</title>
        <authorList>
            <consortium name="US DOE Joint Genome Institute"/>
            <person name="Lucas S."/>
            <person name="Han J."/>
            <person name="Lapidus A."/>
            <person name="Cheng J.-F."/>
            <person name="Goodwin L."/>
            <person name="Pitluck S."/>
            <person name="Peters L."/>
            <person name="Ovchinnikova G."/>
            <person name="Held B."/>
            <person name="Detter J.C."/>
            <person name="Han C."/>
            <person name="Tapia R."/>
            <person name="Land M."/>
            <person name="Hauser L."/>
            <person name="Kyrpides N."/>
            <person name="Ivanova N."/>
            <person name="Pagani I."/>
            <person name="Gabster J."/>
            <person name="Walker C."/>
            <person name="Stolyar S."/>
            <person name="Stahl D."/>
            <person name="Arkin A."/>
            <person name="Dehal P."/>
            <person name="Hazen T."/>
            <person name="Woyke T."/>
        </authorList>
    </citation>
    <scope>NUCLEOTIDE SEQUENCE [LARGE SCALE GENOMIC DNA]</scope>
    <source>
        <strain evidence="1">U5L</strain>
    </source>
</reference>
<name>I2Q575_9BACT</name>